<evidence type="ECO:0000256" key="2">
    <source>
        <dbReference type="ARBA" id="ARBA00008420"/>
    </source>
</evidence>
<dbReference type="SUPFAM" id="SSF52540">
    <property type="entry name" value="P-loop containing nucleoside triphosphate hydrolases"/>
    <property type="match status" value="1"/>
</dbReference>
<comment type="pathway">
    <text evidence="1">Carbohydrate acid metabolism.</text>
</comment>
<keyword evidence="7 9" id="KW-0067">ATP-binding</keyword>
<evidence type="ECO:0000313" key="10">
    <source>
        <dbReference type="EMBL" id="WCZ33082.1"/>
    </source>
</evidence>
<dbReference type="InterPro" id="IPR006001">
    <property type="entry name" value="Therm_gnt_kin"/>
</dbReference>
<evidence type="ECO:0000256" key="4">
    <source>
        <dbReference type="ARBA" id="ARBA00022679"/>
    </source>
</evidence>
<dbReference type="InterPro" id="IPR027417">
    <property type="entry name" value="P-loop_NTPase"/>
</dbReference>
<keyword evidence="6 9" id="KW-0418">Kinase</keyword>
<evidence type="ECO:0000256" key="6">
    <source>
        <dbReference type="ARBA" id="ARBA00022777"/>
    </source>
</evidence>
<organism evidence="10 11">
    <name type="scientific">Corynebacterium massiliense DSM 45435</name>
    <dbReference type="NCBI Taxonomy" id="1121364"/>
    <lineage>
        <taxon>Bacteria</taxon>
        <taxon>Bacillati</taxon>
        <taxon>Actinomycetota</taxon>
        <taxon>Actinomycetes</taxon>
        <taxon>Mycobacteriales</taxon>
        <taxon>Corynebacteriaceae</taxon>
        <taxon>Corynebacterium</taxon>
    </lineage>
</organism>
<dbReference type="GO" id="GO:0046316">
    <property type="term" value="F:gluconokinase activity"/>
    <property type="evidence" value="ECO:0007669"/>
    <property type="project" value="UniProtKB-EC"/>
</dbReference>
<evidence type="ECO:0000256" key="8">
    <source>
        <dbReference type="ARBA" id="ARBA00048090"/>
    </source>
</evidence>
<comment type="similarity">
    <text evidence="2 9">Belongs to the gluconokinase GntK/GntV family.</text>
</comment>
<dbReference type="NCBIfam" id="TIGR01313">
    <property type="entry name" value="therm_gnt_kin"/>
    <property type="match status" value="1"/>
</dbReference>
<proteinExistence type="inferred from homology"/>
<dbReference type="PANTHER" id="PTHR43442:SF3">
    <property type="entry name" value="GLUCONOKINASE-RELATED"/>
    <property type="match status" value="1"/>
</dbReference>
<gene>
    <name evidence="10" type="primary">gntK</name>
    <name evidence="10" type="ORF">CMASS_08285</name>
</gene>
<sequence>MVNHDYSALQSRPQHIVVMGVSGAGKTTIGTLLGEKLGLPYRDGDDLHPQANIAKMAAGHALDDADRWPWLALVSEWLGERPAGGIIGCSALKRSYRDLIRSAAPDTVFIHVHGSREVLEKRMHERDGHFMPASLLDSQLATLEPLGDDEAGTVVDIDAAPDVVAGTAARWLEQH</sequence>
<dbReference type="CDD" id="cd02021">
    <property type="entry name" value="GntK"/>
    <property type="match status" value="1"/>
</dbReference>
<dbReference type="PANTHER" id="PTHR43442">
    <property type="entry name" value="GLUCONOKINASE-RELATED"/>
    <property type="match status" value="1"/>
</dbReference>
<accession>A0ABY7U8Q9</accession>
<dbReference type="EMBL" id="CP063189">
    <property type="protein sequence ID" value="WCZ33082.1"/>
    <property type="molecule type" value="Genomic_DNA"/>
</dbReference>
<keyword evidence="11" id="KW-1185">Reference proteome</keyword>
<reference evidence="10 11" key="1">
    <citation type="submission" date="2020-10" db="EMBL/GenBank/DDBJ databases">
        <title>Complete genome sequence of Corynebacterium massiliense DSM 45435, type strain of Corynebacterium massiliense.</title>
        <authorList>
            <person name="Busche T."/>
            <person name="Kalinowski J."/>
            <person name="Ruckert C."/>
        </authorList>
    </citation>
    <scope>NUCLEOTIDE SEQUENCE [LARGE SCALE GENOMIC DNA]</scope>
    <source>
        <strain evidence="10 11">DSM 45435</strain>
    </source>
</reference>
<evidence type="ECO:0000256" key="1">
    <source>
        <dbReference type="ARBA" id="ARBA00004761"/>
    </source>
</evidence>
<dbReference type="Gene3D" id="3.40.50.300">
    <property type="entry name" value="P-loop containing nucleotide triphosphate hydrolases"/>
    <property type="match status" value="1"/>
</dbReference>
<evidence type="ECO:0000256" key="3">
    <source>
        <dbReference type="ARBA" id="ARBA00012054"/>
    </source>
</evidence>
<name>A0ABY7U8Q9_9CORY</name>
<protein>
    <recommendedName>
        <fullName evidence="3 9">Gluconokinase</fullName>
        <ecNumber evidence="3 9">2.7.1.12</ecNumber>
    </recommendedName>
</protein>
<dbReference type="InterPro" id="IPR031322">
    <property type="entry name" value="Shikimate/glucono_kinase"/>
</dbReference>
<keyword evidence="5 9" id="KW-0547">Nucleotide-binding</keyword>
<dbReference type="EC" id="2.7.1.12" evidence="3 9"/>
<evidence type="ECO:0000256" key="5">
    <source>
        <dbReference type="ARBA" id="ARBA00022741"/>
    </source>
</evidence>
<dbReference type="Proteomes" id="UP001220064">
    <property type="component" value="Chromosome"/>
</dbReference>
<evidence type="ECO:0000313" key="11">
    <source>
        <dbReference type="Proteomes" id="UP001220064"/>
    </source>
</evidence>
<evidence type="ECO:0000256" key="9">
    <source>
        <dbReference type="RuleBase" id="RU363066"/>
    </source>
</evidence>
<dbReference type="Pfam" id="PF01202">
    <property type="entry name" value="SKI"/>
    <property type="match status" value="1"/>
</dbReference>
<comment type="catalytic activity">
    <reaction evidence="8 9">
        <text>D-gluconate + ATP = 6-phospho-D-gluconate + ADP + H(+)</text>
        <dbReference type="Rhea" id="RHEA:19433"/>
        <dbReference type="ChEBI" id="CHEBI:15378"/>
        <dbReference type="ChEBI" id="CHEBI:18391"/>
        <dbReference type="ChEBI" id="CHEBI:30616"/>
        <dbReference type="ChEBI" id="CHEBI:58759"/>
        <dbReference type="ChEBI" id="CHEBI:456216"/>
        <dbReference type="EC" id="2.7.1.12"/>
    </reaction>
</comment>
<evidence type="ECO:0000256" key="7">
    <source>
        <dbReference type="ARBA" id="ARBA00022840"/>
    </source>
</evidence>
<keyword evidence="4 9" id="KW-0808">Transferase</keyword>